<feature type="compositionally biased region" description="Low complexity" evidence="1">
    <location>
        <begin position="58"/>
        <end position="71"/>
    </location>
</feature>
<feature type="compositionally biased region" description="Basic and acidic residues" evidence="1">
    <location>
        <begin position="141"/>
        <end position="150"/>
    </location>
</feature>
<gene>
    <name evidence="2" type="ORF">AVDCRST_MAG55-1566</name>
</gene>
<feature type="compositionally biased region" description="Basic and acidic residues" evidence="1">
    <location>
        <begin position="12"/>
        <end position="31"/>
    </location>
</feature>
<evidence type="ECO:0000256" key="1">
    <source>
        <dbReference type="SAM" id="MobiDB-lite"/>
    </source>
</evidence>
<name>A0A6J4PHB7_9ACTN</name>
<feature type="region of interest" description="Disordered" evidence="1">
    <location>
        <begin position="1"/>
        <end position="173"/>
    </location>
</feature>
<feature type="compositionally biased region" description="Low complexity" evidence="1">
    <location>
        <begin position="32"/>
        <end position="48"/>
    </location>
</feature>
<feature type="non-terminal residue" evidence="2">
    <location>
        <position position="1"/>
    </location>
</feature>
<dbReference type="AlphaFoldDB" id="A0A6J4PHB7"/>
<reference evidence="2" key="1">
    <citation type="submission" date="2020-02" db="EMBL/GenBank/DDBJ databases">
        <authorList>
            <person name="Meier V. D."/>
        </authorList>
    </citation>
    <scope>NUCLEOTIDE SEQUENCE</scope>
    <source>
        <strain evidence="2">AVDCRST_MAG55</strain>
    </source>
</reference>
<feature type="non-terminal residue" evidence="2">
    <location>
        <position position="271"/>
    </location>
</feature>
<proteinExistence type="predicted"/>
<feature type="compositionally biased region" description="Pro residues" evidence="1">
    <location>
        <begin position="125"/>
        <end position="134"/>
    </location>
</feature>
<feature type="compositionally biased region" description="Basic residues" evidence="1">
    <location>
        <begin position="72"/>
        <end position="88"/>
    </location>
</feature>
<dbReference type="EMBL" id="CADCUZ010000067">
    <property type="protein sequence ID" value="CAA9414554.1"/>
    <property type="molecule type" value="Genomic_DNA"/>
</dbReference>
<feature type="compositionally biased region" description="Pro residues" evidence="1">
    <location>
        <begin position="232"/>
        <end position="245"/>
    </location>
</feature>
<protein>
    <submittedName>
        <fullName evidence="2">Bacillopeptidase F</fullName>
        <ecNumber evidence="2">3.4.21.-</ecNumber>
    </submittedName>
</protein>
<accession>A0A6J4PHB7</accession>
<keyword evidence="2" id="KW-0378">Hydrolase</keyword>
<dbReference type="EC" id="3.4.21.-" evidence="2"/>
<sequence>ELQRQGFLPRRGPQERLAEAGRPERRDDRTPRAGPGRAPGMPARQPGRLPQAPPPLRTPQRAQIRQRPAIRLQRHPLRPRTPRTRRIGRLLVERDAADALPKLGNQGDPLRELGALPPGGDRPASPAPQHPPGPQELARPQGRELADLKRSGRVAATLRPQDPDHRYGRLQLPPRHAHIQELCRRRICGHLPRRRQRRRRIGQHLPRVCGGEFPGPAPGAWPEADRLDPPQRPRQAPPRPVPRDPAPPRRRPRPLPERPLPHPRPPLTRHV</sequence>
<feature type="region of interest" description="Disordered" evidence="1">
    <location>
        <begin position="194"/>
        <end position="271"/>
    </location>
</feature>
<dbReference type="GO" id="GO:0016787">
    <property type="term" value="F:hydrolase activity"/>
    <property type="evidence" value="ECO:0007669"/>
    <property type="project" value="UniProtKB-KW"/>
</dbReference>
<evidence type="ECO:0000313" key="2">
    <source>
        <dbReference type="EMBL" id="CAA9414554.1"/>
    </source>
</evidence>
<feature type="compositionally biased region" description="Pro residues" evidence="1">
    <location>
        <begin position="262"/>
        <end position="271"/>
    </location>
</feature>
<organism evidence="2">
    <name type="scientific">uncultured Rubrobacteraceae bacterium</name>
    <dbReference type="NCBI Taxonomy" id="349277"/>
    <lineage>
        <taxon>Bacteria</taxon>
        <taxon>Bacillati</taxon>
        <taxon>Actinomycetota</taxon>
        <taxon>Rubrobacteria</taxon>
        <taxon>Rubrobacterales</taxon>
        <taxon>Rubrobacteraceae</taxon>
        <taxon>environmental samples</taxon>
    </lineage>
</organism>